<dbReference type="RefSeq" id="XP_019644764.1">
    <property type="nucleotide sequence ID" value="XM_019789205.1"/>
</dbReference>
<evidence type="ECO:0000256" key="1">
    <source>
        <dbReference type="ARBA" id="ARBA00004123"/>
    </source>
</evidence>
<dbReference type="GO" id="GO:0005634">
    <property type="term" value="C:nucleus"/>
    <property type="evidence" value="ECO:0007669"/>
    <property type="project" value="UniProtKB-SubCell"/>
</dbReference>
<proteinExistence type="inferred from homology"/>
<comment type="subcellular location">
    <subcellularLocation>
        <location evidence="2">Cytoplasm</location>
        <location evidence="2">P-body</location>
    </subcellularLocation>
    <subcellularLocation>
        <location evidence="1">Nucleus</location>
    </subcellularLocation>
</comment>
<evidence type="ECO:0000256" key="6">
    <source>
        <dbReference type="ARBA" id="ARBA00023242"/>
    </source>
</evidence>
<evidence type="ECO:0000313" key="8">
    <source>
        <dbReference type="RefSeq" id="XP_019644764.1"/>
    </source>
</evidence>
<keyword evidence="4" id="KW-0963">Cytoplasm</keyword>
<evidence type="ECO:0000256" key="4">
    <source>
        <dbReference type="ARBA" id="ARBA00022490"/>
    </source>
</evidence>
<dbReference type="GO" id="GO:0045087">
    <property type="term" value="P:innate immune response"/>
    <property type="evidence" value="ECO:0007669"/>
    <property type="project" value="TreeGrafter"/>
</dbReference>
<dbReference type="Proteomes" id="UP000515135">
    <property type="component" value="Unplaced"/>
</dbReference>
<keyword evidence="5" id="KW-0694">RNA-binding</keyword>
<keyword evidence="7" id="KW-1185">Reference proteome</keyword>
<dbReference type="GO" id="GO:0075523">
    <property type="term" value="P:viral translational frameshifting"/>
    <property type="evidence" value="ECO:0007669"/>
    <property type="project" value="TreeGrafter"/>
</dbReference>
<dbReference type="GO" id="GO:1990825">
    <property type="term" value="F:sequence-specific mRNA binding"/>
    <property type="evidence" value="ECO:0007669"/>
    <property type="project" value="TreeGrafter"/>
</dbReference>
<evidence type="ECO:0000256" key="3">
    <source>
        <dbReference type="ARBA" id="ARBA00005469"/>
    </source>
</evidence>
<dbReference type="AlphaFoldDB" id="A0A6P5AEL2"/>
<accession>A0A6P5AEL2</accession>
<keyword evidence="6" id="KW-0539">Nucleus</keyword>
<dbReference type="Pfam" id="PF15135">
    <property type="entry name" value="UPF0515"/>
    <property type="match status" value="1"/>
</dbReference>
<comment type="similarity">
    <text evidence="3">Belongs to the SHFL family.</text>
</comment>
<evidence type="ECO:0000256" key="2">
    <source>
        <dbReference type="ARBA" id="ARBA00004201"/>
    </source>
</evidence>
<sequence length="260" mass="29805">MAQPANAEIERAFYIAKEYKRYEDPRAGDKIRAICREIKIKHNIANMEYQERPNGTLYFLMRGRANDVEIAIALLQRRLTRDRRQASADLPEGVSALTVENLRRHDRELVERRQFGCAPCDSTWWKKVFEHKPVSKCNRCHVKYNPIPKDQEYGIGKFTCQHCGNTFTGWAQYNKPADCHNCKNVQVYPTEGSIGPRQPGPRLRTRNVHSCSMCQFGQLHPCPGYRKVLVASTPHISTGSTVSTFLTQATDLEAEYRDAT</sequence>
<gene>
    <name evidence="8" type="primary">LOC109485515</name>
</gene>
<dbReference type="GO" id="GO:0000932">
    <property type="term" value="C:P-body"/>
    <property type="evidence" value="ECO:0007669"/>
    <property type="project" value="UniProtKB-SubCell"/>
</dbReference>
<evidence type="ECO:0000256" key="5">
    <source>
        <dbReference type="ARBA" id="ARBA00022884"/>
    </source>
</evidence>
<dbReference type="PANTHER" id="PTHR16135">
    <property type="entry name" value="REPRESSOR OF YIELD OF DENV PROTEIN"/>
    <property type="match status" value="1"/>
</dbReference>
<name>A0A6P5AEL2_BRABE</name>
<protein>
    <submittedName>
        <fullName evidence="8">Repressor of yield of DENV protein-like</fullName>
    </submittedName>
</protein>
<dbReference type="OrthoDB" id="9423182at2759"/>
<dbReference type="GO" id="GO:0043022">
    <property type="term" value="F:ribosome binding"/>
    <property type="evidence" value="ECO:0007669"/>
    <property type="project" value="TreeGrafter"/>
</dbReference>
<dbReference type="GeneID" id="109485515"/>
<organism evidence="7 8">
    <name type="scientific">Branchiostoma belcheri</name>
    <name type="common">Amphioxus</name>
    <dbReference type="NCBI Taxonomy" id="7741"/>
    <lineage>
        <taxon>Eukaryota</taxon>
        <taxon>Metazoa</taxon>
        <taxon>Chordata</taxon>
        <taxon>Cephalochordata</taxon>
        <taxon>Leptocardii</taxon>
        <taxon>Amphioxiformes</taxon>
        <taxon>Branchiostomatidae</taxon>
        <taxon>Branchiostoma</taxon>
    </lineage>
</organism>
<reference evidence="8" key="1">
    <citation type="submission" date="2025-08" db="UniProtKB">
        <authorList>
            <consortium name="RefSeq"/>
        </authorList>
    </citation>
    <scope>IDENTIFICATION</scope>
    <source>
        <tissue evidence="8">Gonad</tissue>
    </source>
</reference>
<evidence type="ECO:0000313" key="7">
    <source>
        <dbReference type="Proteomes" id="UP000515135"/>
    </source>
</evidence>
<dbReference type="KEGG" id="bbel:109485515"/>
<dbReference type="PANTHER" id="PTHR16135:SF2">
    <property type="entry name" value="SHIFTLESS ANTIVIRAL INHIBITOR OF RIBOSOMAL FRAMESHIFTING PROTEIN"/>
    <property type="match status" value="1"/>
</dbReference>
<dbReference type="InterPro" id="IPR026795">
    <property type="entry name" value="SHFL"/>
</dbReference>